<keyword evidence="2" id="KW-1185">Reference proteome</keyword>
<dbReference type="AlphaFoldDB" id="A0A9P5THD3"/>
<evidence type="ECO:0000313" key="1">
    <source>
        <dbReference type="EMBL" id="KAF8881283.1"/>
    </source>
</evidence>
<organism evidence="1 2">
    <name type="scientific">Gymnopilus junonius</name>
    <name type="common">Spectacular rustgill mushroom</name>
    <name type="synonym">Gymnopilus spectabilis subsp. junonius</name>
    <dbReference type="NCBI Taxonomy" id="109634"/>
    <lineage>
        <taxon>Eukaryota</taxon>
        <taxon>Fungi</taxon>
        <taxon>Dikarya</taxon>
        <taxon>Basidiomycota</taxon>
        <taxon>Agaricomycotina</taxon>
        <taxon>Agaricomycetes</taxon>
        <taxon>Agaricomycetidae</taxon>
        <taxon>Agaricales</taxon>
        <taxon>Agaricineae</taxon>
        <taxon>Hymenogastraceae</taxon>
        <taxon>Gymnopilus</taxon>
    </lineage>
</organism>
<protein>
    <submittedName>
        <fullName evidence="1">Uncharacterized protein</fullName>
    </submittedName>
</protein>
<dbReference type="Proteomes" id="UP000724874">
    <property type="component" value="Unassembled WGS sequence"/>
</dbReference>
<gene>
    <name evidence="1" type="ORF">CPB84DRAFT_254380</name>
</gene>
<dbReference type="EMBL" id="JADNYJ010000133">
    <property type="protein sequence ID" value="KAF8881283.1"/>
    <property type="molecule type" value="Genomic_DNA"/>
</dbReference>
<sequence length="196" mass="22798">MQEEVVHQIHLNLHEDLENQKDFSQFWREKVGGNCFTELSSVELDVKELSYEQPRCLAARATTDITATGYGEYGFGETEMPMVCKVYHPEVQRHHEGLTMEVIYEIVQEDRDKVHQDEERAKLCISSMFNYLPKIYFYGDVKGTSTQRVRSMVHDNWKGHRTMRVIGMKKLKKITTVNGLAVCQSLTRGRYMSVNI</sequence>
<accession>A0A9P5THD3</accession>
<comment type="caution">
    <text evidence="1">The sequence shown here is derived from an EMBL/GenBank/DDBJ whole genome shotgun (WGS) entry which is preliminary data.</text>
</comment>
<reference evidence="1" key="1">
    <citation type="submission" date="2020-11" db="EMBL/GenBank/DDBJ databases">
        <authorList>
            <consortium name="DOE Joint Genome Institute"/>
            <person name="Ahrendt S."/>
            <person name="Riley R."/>
            <person name="Andreopoulos W."/>
            <person name="LaButti K."/>
            <person name="Pangilinan J."/>
            <person name="Ruiz-duenas F.J."/>
            <person name="Barrasa J.M."/>
            <person name="Sanchez-Garcia M."/>
            <person name="Camarero S."/>
            <person name="Miyauchi S."/>
            <person name="Serrano A."/>
            <person name="Linde D."/>
            <person name="Babiker R."/>
            <person name="Drula E."/>
            <person name="Ayuso-Fernandez I."/>
            <person name="Pacheco R."/>
            <person name="Padilla G."/>
            <person name="Ferreira P."/>
            <person name="Barriuso J."/>
            <person name="Kellner H."/>
            <person name="Castanera R."/>
            <person name="Alfaro M."/>
            <person name="Ramirez L."/>
            <person name="Pisabarro A.G."/>
            <person name="Kuo A."/>
            <person name="Tritt A."/>
            <person name="Lipzen A."/>
            <person name="He G."/>
            <person name="Yan M."/>
            <person name="Ng V."/>
            <person name="Cullen D."/>
            <person name="Martin F."/>
            <person name="Rosso M.-N."/>
            <person name="Henrissat B."/>
            <person name="Hibbett D."/>
            <person name="Martinez A.T."/>
            <person name="Grigoriev I.V."/>
        </authorList>
    </citation>
    <scope>NUCLEOTIDE SEQUENCE</scope>
    <source>
        <strain evidence="1">AH 44721</strain>
    </source>
</reference>
<proteinExistence type="predicted"/>
<name>A0A9P5THD3_GYMJU</name>
<dbReference type="OrthoDB" id="5569250at2759"/>
<evidence type="ECO:0000313" key="2">
    <source>
        <dbReference type="Proteomes" id="UP000724874"/>
    </source>
</evidence>